<dbReference type="AlphaFoldDB" id="A0A1N6GXT1"/>
<organism evidence="1 2">
    <name type="scientific">Chitinophaga niabensis</name>
    <dbReference type="NCBI Taxonomy" id="536979"/>
    <lineage>
        <taxon>Bacteria</taxon>
        <taxon>Pseudomonadati</taxon>
        <taxon>Bacteroidota</taxon>
        <taxon>Chitinophagia</taxon>
        <taxon>Chitinophagales</taxon>
        <taxon>Chitinophagaceae</taxon>
        <taxon>Chitinophaga</taxon>
    </lineage>
</organism>
<proteinExistence type="predicted"/>
<dbReference type="Proteomes" id="UP000185003">
    <property type="component" value="Unassembled WGS sequence"/>
</dbReference>
<gene>
    <name evidence="1" type="ORF">SAMN04488055_3052</name>
</gene>
<protein>
    <submittedName>
        <fullName evidence="1">Uncharacterized protein</fullName>
    </submittedName>
</protein>
<evidence type="ECO:0000313" key="2">
    <source>
        <dbReference type="Proteomes" id="UP000185003"/>
    </source>
</evidence>
<sequence>MDRLFKKDKKPCGNELNLHVSDYDVYCIKMLE</sequence>
<evidence type="ECO:0000313" key="1">
    <source>
        <dbReference type="EMBL" id="SIO12391.1"/>
    </source>
</evidence>
<keyword evidence="2" id="KW-1185">Reference proteome</keyword>
<name>A0A1N6GXT1_9BACT</name>
<reference evidence="2" key="1">
    <citation type="submission" date="2016-11" db="EMBL/GenBank/DDBJ databases">
        <authorList>
            <person name="Varghese N."/>
            <person name="Submissions S."/>
        </authorList>
    </citation>
    <scope>NUCLEOTIDE SEQUENCE [LARGE SCALE GENOMIC DNA]</scope>
    <source>
        <strain evidence="2">DSM 24787</strain>
    </source>
</reference>
<dbReference type="EMBL" id="FSRA01000001">
    <property type="protein sequence ID" value="SIO12391.1"/>
    <property type="molecule type" value="Genomic_DNA"/>
</dbReference>
<accession>A0A1N6GXT1</accession>
<dbReference type="STRING" id="536979.SAMN04488055_3052"/>